<proteinExistence type="predicted"/>
<dbReference type="AlphaFoldDB" id="M7BUI6"/>
<sequence length="67" mass="7753">MKELLLLSSTIGTGMSSVREPQLPSTQELAYMAWFYVMHPEHDMKQTLKLNPRARTFDQQLADNKDL</sequence>
<reference evidence="2" key="1">
    <citation type="journal article" date="2013" name="Nat. Genet.">
        <title>The draft genomes of soft-shell turtle and green sea turtle yield insights into the development and evolution of the turtle-specific body plan.</title>
        <authorList>
            <person name="Wang Z."/>
            <person name="Pascual-Anaya J."/>
            <person name="Zadissa A."/>
            <person name="Li W."/>
            <person name="Niimura Y."/>
            <person name="Huang Z."/>
            <person name="Li C."/>
            <person name="White S."/>
            <person name="Xiong Z."/>
            <person name="Fang D."/>
            <person name="Wang B."/>
            <person name="Ming Y."/>
            <person name="Chen Y."/>
            <person name="Zheng Y."/>
            <person name="Kuraku S."/>
            <person name="Pignatelli M."/>
            <person name="Herrero J."/>
            <person name="Beal K."/>
            <person name="Nozawa M."/>
            <person name="Li Q."/>
            <person name="Wang J."/>
            <person name="Zhang H."/>
            <person name="Yu L."/>
            <person name="Shigenobu S."/>
            <person name="Wang J."/>
            <person name="Liu J."/>
            <person name="Flicek P."/>
            <person name="Searle S."/>
            <person name="Wang J."/>
            <person name="Kuratani S."/>
            <person name="Yin Y."/>
            <person name="Aken B."/>
            <person name="Zhang G."/>
            <person name="Irie N."/>
        </authorList>
    </citation>
    <scope>NUCLEOTIDE SEQUENCE [LARGE SCALE GENOMIC DNA]</scope>
</reference>
<accession>M7BUI6</accession>
<evidence type="ECO:0000313" key="1">
    <source>
        <dbReference type="EMBL" id="EMP40844.1"/>
    </source>
</evidence>
<protein>
    <submittedName>
        <fullName evidence="1">NmrA-like family domain-containing protein 1</fullName>
    </submittedName>
</protein>
<dbReference type="EMBL" id="KB503068">
    <property type="protein sequence ID" value="EMP40844.1"/>
    <property type="molecule type" value="Genomic_DNA"/>
</dbReference>
<organism evidence="1 2">
    <name type="scientific">Chelonia mydas</name>
    <name type="common">Green sea-turtle</name>
    <name type="synonym">Chelonia agassizi</name>
    <dbReference type="NCBI Taxonomy" id="8469"/>
    <lineage>
        <taxon>Eukaryota</taxon>
        <taxon>Metazoa</taxon>
        <taxon>Chordata</taxon>
        <taxon>Craniata</taxon>
        <taxon>Vertebrata</taxon>
        <taxon>Euteleostomi</taxon>
        <taxon>Archelosauria</taxon>
        <taxon>Testudinata</taxon>
        <taxon>Testudines</taxon>
        <taxon>Cryptodira</taxon>
        <taxon>Durocryptodira</taxon>
        <taxon>Americhelydia</taxon>
        <taxon>Chelonioidea</taxon>
        <taxon>Cheloniidae</taxon>
        <taxon>Chelonia</taxon>
    </lineage>
</organism>
<name>M7BUI6_CHEMY</name>
<dbReference type="Proteomes" id="UP000031443">
    <property type="component" value="Unassembled WGS sequence"/>
</dbReference>
<keyword evidence="2" id="KW-1185">Reference proteome</keyword>
<evidence type="ECO:0000313" key="2">
    <source>
        <dbReference type="Proteomes" id="UP000031443"/>
    </source>
</evidence>
<gene>
    <name evidence="1" type="ORF">UY3_01970</name>
</gene>
<dbReference type="STRING" id="8469.M7BUI6"/>